<dbReference type="GeneID" id="63852646"/>
<keyword evidence="6" id="KW-0732">Signal</keyword>
<evidence type="ECO:0000256" key="6">
    <source>
        <dbReference type="SAM" id="SignalP"/>
    </source>
</evidence>
<dbReference type="Gene3D" id="3.30.465.10">
    <property type="match status" value="1"/>
</dbReference>
<feature type="chain" id="PRO_5040455722" evidence="6">
    <location>
        <begin position="22"/>
        <end position="490"/>
    </location>
</feature>
<sequence>MTSTLLWALGALSSNLLGALTATTRSNHEQFAASLDSKAVVYYPGSEQFIQASARWSASQTPHYEMIVKVATEEDVQKTILYANENNRPFHTISGGHGTTSLINNVINGVGILMHEMNDITIVDDGSAALLEGGVLNGDLIAYLWSHGKLTMSTGCDCVGYIAPILGGGHGWLQGRYGLAADQLISARIVLANGTAISVCEESNPDLFWAIRGAGHNFGVVTQVKMRIYDREVDQDQWAASGFVFTHDKLEAIFALANEWLESPERPIELTHYGLFALNPDVDPLNPIVMMWIYWQGPAIPSKYTDPLYALSPVAVDESVTELPEVNSHIFANRDGASCAKGLSRALVGLSLRTYSLPALRKVLNIFTALPPEFRTTVMMLEGYAKNRVEEIPGDSSAFPDRDEKVLLSPVLTYPKNASLDATAREIGEKIRNALLEGTDGKLRAYVNYATGVESMEELYGYEPWRLEKLRRLKNEYDPFGKFNFYAPIT</sequence>
<dbReference type="EMBL" id="ML976614">
    <property type="protein sequence ID" value="KAF1850365.1"/>
    <property type="molecule type" value="Genomic_DNA"/>
</dbReference>
<organism evidence="8 9">
    <name type="scientific">Cucurbitaria berberidis CBS 394.84</name>
    <dbReference type="NCBI Taxonomy" id="1168544"/>
    <lineage>
        <taxon>Eukaryota</taxon>
        <taxon>Fungi</taxon>
        <taxon>Dikarya</taxon>
        <taxon>Ascomycota</taxon>
        <taxon>Pezizomycotina</taxon>
        <taxon>Dothideomycetes</taxon>
        <taxon>Pleosporomycetidae</taxon>
        <taxon>Pleosporales</taxon>
        <taxon>Pleosporineae</taxon>
        <taxon>Cucurbitariaceae</taxon>
        <taxon>Cucurbitaria</taxon>
    </lineage>
</organism>
<proteinExistence type="inferred from homology"/>
<evidence type="ECO:0000313" key="9">
    <source>
        <dbReference type="Proteomes" id="UP000800039"/>
    </source>
</evidence>
<dbReference type="GO" id="GO:0016491">
    <property type="term" value="F:oxidoreductase activity"/>
    <property type="evidence" value="ECO:0007669"/>
    <property type="project" value="UniProtKB-KW"/>
</dbReference>
<dbReference type="Proteomes" id="UP000800039">
    <property type="component" value="Unassembled WGS sequence"/>
</dbReference>
<keyword evidence="9" id="KW-1185">Reference proteome</keyword>
<dbReference type="GO" id="GO:0071949">
    <property type="term" value="F:FAD binding"/>
    <property type="evidence" value="ECO:0007669"/>
    <property type="project" value="InterPro"/>
</dbReference>
<dbReference type="RefSeq" id="XP_040792928.1">
    <property type="nucleotide sequence ID" value="XM_040935395.1"/>
</dbReference>
<dbReference type="OrthoDB" id="415825at2759"/>
<evidence type="ECO:0000256" key="3">
    <source>
        <dbReference type="ARBA" id="ARBA00022630"/>
    </source>
</evidence>
<dbReference type="PANTHER" id="PTHR42973">
    <property type="entry name" value="BINDING OXIDOREDUCTASE, PUTATIVE (AFU_ORTHOLOGUE AFUA_1G17690)-RELATED"/>
    <property type="match status" value="1"/>
</dbReference>
<gene>
    <name evidence="8" type="ORF">K460DRAFT_382108</name>
</gene>
<dbReference type="InterPro" id="IPR016169">
    <property type="entry name" value="FAD-bd_PCMH_sub2"/>
</dbReference>
<dbReference type="InterPro" id="IPR050416">
    <property type="entry name" value="FAD-linked_Oxidoreductase"/>
</dbReference>
<accession>A0A9P4GRE8</accession>
<dbReference type="PANTHER" id="PTHR42973:SF9">
    <property type="entry name" value="FAD-BINDING PCMH-TYPE DOMAIN-CONTAINING PROTEIN-RELATED"/>
    <property type="match status" value="1"/>
</dbReference>
<evidence type="ECO:0000256" key="2">
    <source>
        <dbReference type="ARBA" id="ARBA00005466"/>
    </source>
</evidence>
<dbReference type="InterPro" id="IPR006094">
    <property type="entry name" value="Oxid_FAD_bind_N"/>
</dbReference>
<comment type="similarity">
    <text evidence="2">Belongs to the oxygen-dependent FAD-linked oxidoreductase family.</text>
</comment>
<evidence type="ECO:0000256" key="1">
    <source>
        <dbReference type="ARBA" id="ARBA00001974"/>
    </source>
</evidence>
<dbReference type="AlphaFoldDB" id="A0A9P4GRE8"/>
<keyword evidence="4" id="KW-0274">FAD</keyword>
<evidence type="ECO:0000256" key="5">
    <source>
        <dbReference type="ARBA" id="ARBA00023002"/>
    </source>
</evidence>
<protein>
    <submittedName>
        <fullName evidence="8">FAD-binding domain-containing protein</fullName>
    </submittedName>
</protein>
<evidence type="ECO:0000259" key="7">
    <source>
        <dbReference type="PROSITE" id="PS51387"/>
    </source>
</evidence>
<dbReference type="SUPFAM" id="SSF56176">
    <property type="entry name" value="FAD-binding/transporter-associated domain-like"/>
    <property type="match status" value="1"/>
</dbReference>
<evidence type="ECO:0000313" key="8">
    <source>
        <dbReference type="EMBL" id="KAF1850365.1"/>
    </source>
</evidence>
<dbReference type="InterPro" id="IPR036318">
    <property type="entry name" value="FAD-bd_PCMH-like_sf"/>
</dbReference>
<evidence type="ECO:0000256" key="4">
    <source>
        <dbReference type="ARBA" id="ARBA00022827"/>
    </source>
</evidence>
<feature type="domain" description="FAD-binding PCMH-type" evidence="7">
    <location>
        <begin position="60"/>
        <end position="231"/>
    </location>
</feature>
<dbReference type="InterPro" id="IPR016167">
    <property type="entry name" value="FAD-bd_PCMH_sub1"/>
</dbReference>
<comment type="caution">
    <text evidence="8">The sequence shown here is derived from an EMBL/GenBank/DDBJ whole genome shotgun (WGS) entry which is preliminary data.</text>
</comment>
<dbReference type="InterPro" id="IPR016166">
    <property type="entry name" value="FAD-bd_PCMH"/>
</dbReference>
<keyword evidence="3" id="KW-0285">Flavoprotein</keyword>
<comment type="cofactor">
    <cofactor evidence="1">
        <name>FAD</name>
        <dbReference type="ChEBI" id="CHEBI:57692"/>
    </cofactor>
</comment>
<dbReference type="Gene3D" id="3.40.462.20">
    <property type="match status" value="1"/>
</dbReference>
<keyword evidence="5" id="KW-0560">Oxidoreductase</keyword>
<feature type="signal peptide" evidence="6">
    <location>
        <begin position="1"/>
        <end position="21"/>
    </location>
</feature>
<name>A0A9P4GRE8_9PLEO</name>
<dbReference type="Pfam" id="PF01565">
    <property type="entry name" value="FAD_binding_4"/>
    <property type="match status" value="1"/>
</dbReference>
<dbReference type="Gene3D" id="3.30.43.10">
    <property type="entry name" value="Uridine Diphospho-n-acetylenolpyruvylglucosamine Reductase, domain 2"/>
    <property type="match status" value="1"/>
</dbReference>
<dbReference type="PROSITE" id="PS51387">
    <property type="entry name" value="FAD_PCMH"/>
    <property type="match status" value="1"/>
</dbReference>
<reference evidence="8" key="1">
    <citation type="submission" date="2020-01" db="EMBL/GenBank/DDBJ databases">
        <authorList>
            <consortium name="DOE Joint Genome Institute"/>
            <person name="Haridas S."/>
            <person name="Albert R."/>
            <person name="Binder M."/>
            <person name="Bloem J."/>
            <person name="Labutti K."/>
            <person name="Salamov A."/>
            <person name="Andreopoulos B."/>
            <person name="Baker S.E."/>
            <person name="Barry K."/>
            <person name="Bills G."/>
            <person name="Bluhm B.H."/>
            <person name="Cannon C."/>
            <person name="Castanera R."/>
            <person name="Culley D.E."/>
            <person name="Daum C."/>
            <person name="Ezra D."/>
            <person name="Gonzalez J.B."/>
            <person name="Henrissat B."/>
            <person name="Kuo A."/>
            <person name="Liang C."/>
            <person name="Lipzen A."/>
            <person name="Lutzoni F."/>
            <person name="Magnuson J."/>
            <person name="Mondo S."/>
            <person name="Nolan M."/>
            <person name="Ohm R."/>
            <person name="Pangilinan J."/>
            <person name="Park H.-J."/>
            <person name="Ramirez L."/>
            <person name="Alfaro M."/>
            <person name="Sun H."/>
            <person name="Tritt A."/>
            <person name="Yoshinaga Y."/>
            <person name="Zwiers L.-H."/>
            <person name="Turgeon B.G."/>
            <person name="Goodwin S.B."/>
            <person name="Spatafora J.W."/>
            <person name="Crous P.W."/>
            <person name="Grigoriev I.V."/>
        </authorList>
    </citation>
    <scope>NUCLEOTIDE SEQUENCE</scope>
    <source>
        <strain evidence="8">CBS 394.84</strain>
    </source>
</reference>